<dbReference type="Pfam" id="PF02458">
    <property type="entry name" value="Transferase"/>
    <property type="match status" value="1"/>
</dbReference>
<dbReference type="STRING" id="1507870.A0A1V8SAJ5"/>
<comment type="caution">
    <text evidence="2">The sequence shown here is derived from an EMBL/GenBank/DDBJ whole genome shotgun (WGS) entry which is preliminary data.</text>
</comment>
<keyword evidence="3" id="KW-1185">Reference proteome</keyword>
<evidence type="ECO:0008006" key="4">
    <source>
        <dbReference type="Google" id="ProtNLM"/>
    </source>
</evidence>
<dbReference type="PANTHER" id="PTHR31642:SF310">
    <property type="entry name" value="FATTY ALCOHOL:CAFFEOYL-COA ACYLTRANSFERASE"/>
    <property type="match status" value="1"/>
</dbReference>
<keyword evidence="1" id="KW-0808">Transferase</keyword>
<name>A0A1V8SAJ5_9PEZI</name>
<accession>A0A1V8SAJ5</accession>
<evidence type="ECO:0000313" key="3">
    <source>
        <dbReference type="Proteomes" id="UP000192596"/>
    </source>
</evidence>
<protein>
    <recommendedName>
        <fullName evidence="4">Condensation domain-containing protein</fullName>
    </recommendedName>
</protein>
<dbReference type="GO" id="GO:0016747">
    <property type="term" value="F:acyltransferase activity, transferring groups other than amino-acyl groups"/>
    <property type="evidence" value="ECO:0007669"/>
    <property type="project" value="TreeGrafter"/>
</dbReference>
<dbReference type="InParanoid" id="A0A1V8SAJ5"/>
<evidence type="ECO:0000256" key="1">
    <source>
        <dbReference type="ARBA" id="ARBA00022679"/>
    </source>
</evidence>
<dbReference type="AlphaFoldDB" id="A0A1V8SAJ5"/>
<dbReference type="OrthoDB" id="1862401at2759"/>
<dbReference type="Gene3D" id="3.30.559.10">
    <property type="entry name" value="Chloramphenicol acetyltransferase-like domain"/>
    <property type="match status" value="2"/>
</dbReference>
<gene>
    <name evidence="2" type="ORF">B0A48_18057</name>
</gene>
<proteinExistence type="predicted"/>
<reference evidence="3" key="1">
    <citation type="submission" date="2017-03" db="EMBL/GenBank/DDBJ databases">
        <title>Genomes of endolithic fungi from Antarctica.</title>
        <authorList>
            <person name="Coleine C."/>
            <person name="Masonjones S."/>
            <person name="Stajich J.E."/>
        </authorList>
    </citation>
    <scope>NUCLEOTIDE SEQUENCE [LARGE SCALE GENOMIC DNA]</scope>
    <source>
        <strain evidence="3">CCFEE 5527</strain>
    </source>
</reference>
<dbReference type="InterPro" id="IPR050317">
    <property type="entry name" value="Plant_Fungal_Acyltransferase"/>
</dbReference>
<evidence type="ECO:0000313" key="2">
    <source>
        <dbReference type="EMBL" id="OQN96142.1"/>
    </source>
</evidence>
<dbReference type="Proteomes" id="UP000192596">
    <property type="component" value="Unassembled WGS sequence"/>
</dbReference>
<dbReference type="PANTHER" id="PTHR31642">
    <property type="entry name" value="TRICHOTHECENE 3-O-ACETYLTRANSFERASE"/>
    <property type="match status" value="1"/>
</dbReference>
<sequence>MTSTIKLSTLDQAAPDNYRRHGFVLLFNNKIAIARVTVDRKVHRLVKQLPVLASVIEDGSVSMTLQQISQFSVHHSTDGTLDLEAISRAGMLTSHFSSEHLVSLADSVGQTTSPVFSVQADWLSGGLLLVMYLHSRVADYLGIGTIVREMSEGLGIRTLALEDLQEDATEATDCRAVLSQSNGATSFFAKAVNERLEQQQHTSTPQQHQILHADSVQLDQLTNLTTPSSAAANNRNAILVFKLQNITTLTGMIKSRLSRDNKEAAITDKDILITLLWRPFARASISFEVDIRAVVSLSEDYFGNASVTATAYENVLSLAGRYDHFEIEKTAVIIHEAREAAASERIVHSRIALLNDEPGAAGKEATADFIISDFTACQPELEGTKCDLGLGLGMPIEVEGAVMEEMLRDVPLRGYLWHMAH</sequence>
<dbReference type="EMBL" id="NAJO01000071">
    <property type="protein sequence ID" value="OQN96142.1"/>
    <property type="molecule type" value="Genomic_DNA"/>
</dbReference>
<dbReference type="InterPro" id="IPR023213">
    <property type="entry name" value="CAT-like_dom_sf"/>
</dbReference>
<organism evidence="2 3">
    <name type="scientific">Cryoendolithus antarcticus</name>
    <dbReference type="NCBI Taxonomy" id="1507870"/>
    <lineage>
        <taxon>Eukaryota</taxon>
        <taxon>Fungi</taxon>
        <taxon>Dikarya</taxon>
        <taxon>Ascomycota</taxon>
        <taxon>Pezizomycotina</taxon>
        <taxon>Dothideomycetes</taxon>
        <taxon>Dothideomycetidae</taxon>
        <taxon>Cladosporiales</taxon>
        <taxon>Cladosporiaceae</taxon>
        <taxon>Cryoendolithus</taxon>
    </lineage>
</organism>